<dbReference type="EMBL" id="OU466862">
    <property type="protein sequence ID" value="CAH2070069.1"/>
    <property type="molecule type" value="Genomic_DNA"/>
</dbReference>
<evidence type="ECO:0000313" key="2">
    <source>
        <dbReference type="EMBL" id="CAH2070069.1"/>
    </source>
</evidence>
<organism evidence="2 3">
    <name type="scientific">Thlaspi arvense</name>
    <name type="common">Field penny-cress</name>
    <dbReference type="NCBI Taxonomy" id="13288"/>
    <lineage>
        <taxon>Eukaryota</taxon>
        <taxon>Viridiplantae</taxon>
        <taxon>Streptophyta</taxon>
        <taxon>Embryophyta</taxon>
        <taxon>Tracheophyta</taxon>
        <taxon>Spermatophyta</taxon>
        <taxon>Magnoliopsida</taxon>
        <taxon>eudicotyledons</taxon>
        <taxon>Gunneridae</taxon>
        <taxon>Pentapetalae</taxon>
        <taxon>rosids</taxon>
        <taxon>malvids</taxon>
        <taxon>Brassicales</taxon>
        <taxon>Brassicaceae</taxon>
        <taxon>Thlaspideae</taxon>
        <taxon>Thlaspi</taxon>
    </lineage>
</organism>
<dbReference type="Proteomes" id="UP000836841">
    <property type="component" value="Chromosome 6"/>
</dbReference>
<evidence type="ECO:0000313" key="3">
    <source>
        <dbReference type="Proteomes" id="UP000836841"/>
    </source>
</evidence>
<feature type="domain" description="FBD" evidence="1">
    <location>
        <begin position="70"/>
        <end position="100"/>
    </location>
</feature>
<keyword evidence="3" id="KW-1185">Reference proteome</keyword>
<evidence type="ECO:0000259" key="1">
    <source>
        <dbReference type="Pfam" id="PF08387"/>
    </source>
</evidence>
<protein>
    <recommendedName>
        <fullName evidence="1">FBD domain-containing protein</fullName>
    </recommendedName>
</protein>
<dbReference type="Pfam" id="PF08387">
    <property type="entry name" value="FBD"/>
    <property type="match status" value="1"/>
</dbReference>
<dbReference type="AlphaFoldDB" id="A0AAU9SQZ7"/>
<proteinExistence type="predicted"/>
<sequence>MCFVLSTFLLCEYSKLEPLPRFGDMSRLHISLRVTDLKWLTTFLESFPNLKSLVLVCDDDYEKMNETSFSTVPECLPLSLEFVDFEIPISGHVGEMKLVREFGSPQETHSNFGGTFNVRKAYSQGTPQNPKSLYQM</sequence>
<accession>A0AAU9SQZ7</accession>
<reference evidence="2 3" key="1">
    <citation type="submission" date="2022-03" db="EMBL/GenBank/DDBJ databases">
        <authorList>
            <person name="Nunn A."/>
            <person name="Chopra R."/>
            <person name="Nunn A."/>
            <person name="Contreras Garrido A."/>
        </authorList>
    </citation>
    <scope>NUCLEOTIDE SEQUENCE [LARGE SCALE GENOMIC DNA]</scope>
</reference>
<name>A0AAU9SQZ7_THLAR</name>
<dbReference type="InterPro" id="IPR006566">
    <property type="entry name" value="FBD"/>
</dbReference>
<gene>
    <name evidence="2" type="ORF">TAV2_LOCUS19655</name>
</gene>